<feature type="region of interest" description="Disordered" evidence="2">
    <location>
        <begin position="266"/>
        <end position="290"/>
    </location>
</feature>
<comment type="similarity">
    <text evidence="1">Belongs to the FliN/MopA/SpaO family.</text>
</comment>
<dbReference type="InterPro" id="IPR001172">
    <property type="entry name" value="FliN_T3SS_HrcQb"/>
</dbReference>
<name>A0A1G9NJ43_9GAMM</name>
<dbReference type="GO" id="GO:0071978">
    <property type="term" value="P:bacterial-type flagellum-dependent swarming motility"/>
    <property type="evidence" value="ECO:0007669"/>
    <property type="project" value="TreeGrafter"/>
</dbReference>
<evidence type="ECO:0000256" key="1">
    <source>
        <dbReference type="ARBA" id="ARBA00009226"/>
    </source>
</evidence>
<dbReference type="Pfam" id="PF01052">
    <property type="entry name" value="FliMN_C"/>
    <property type="match status" value="1"/>
</dbReference>
<dbReference type="GO" id="GO:0050918">
    <property type="term" value="P:positive chemotaxis"/>
    <property type="evidence" value="ECO:0007669"/>
    <property type="project" value="TreeGrafter"/>
</dbReference>
<feature type="domain" description="Flagellar motor switch protein FliN-like C-terminal" evidence="3">
    <location>
        <begin position="293"/>
        <end position="361"/>
    </location>
</feature>
<dbReference type="AlphaFoldDB" id="A0A1G9NJ43"/>
<organism evidence="4 5">
    <name type="scientific">Modicisalibacter muralis</name>
    <dbReference type="NCBI Taxonomy" id="119000"/>
    <lineage>
        <taxon>Bacteria</taxon>
        <taxon>Pseudomonadati</taxon>
        <taxon>Pseudomonadota</taxon>
        <taxon>Gammaproteobacteria</taxon>
        <taxon>Oceanospirillales</taxon>
        <taxon>Halomonadaceae</taxon>
        <taxon>Modicisalibacter</taxon>
    </lineage>
</organism>
<evidence type="ECO:0000259" key="3">
    <source>
        <dbReference type="Pfam" id="PF01052"/>
    </source>
</evidence>
<dbReference type="GO" id="GO:0009425">
    <property type="term" value="C:bacterial-type flagellum basal body"/>
    <property type="evidence" value="ECO:0007669"/>
    <property type="project" value="InterPro"/>
</dbReference>
<protein>
    <submittedName>
        <fullName evidence="4">Type III secretion protein Q</fullName>
    </submittedName>
</protein>
<dbReference type="OrthoDB" id="182173at2"/>
<dbReference type="InterPro" id="IPR036429">
    <property type="entry name" value="SpoA-like_sf"/>
</dbReference>
<dbReference type="SUPFAM" id="SSF101801">
    <property type="entry name" value="Surface presentation of antigens (SPOA)"/>
    <property type="match status" value="2"/>
</dbReference>
<keyword evidence="5" id="KW-1185">Reference proteome</keyword>
<evidence type="ECO:0000313" key="4">
    <source>
        <dbReference type="EMBL" id="SDL86017.1"/>
    </source>
</evidence>
<dbReference type="GO" id="GO:0030254">
    <property type="term" value="P:protein secretion by the type III secretion system"/>
    <property type="evidence" value="ECO:0007669"/>
    <property type="project" value="InterPro"/>
</dbReference>
<reference evidence="4 5" key="1">
    <citation type="submission" date="2016-10" db="EMBL/GenBank/DDBJ databases">
        <authorList>
            <person name="de Groot N.N."/>
        </authorList>
    </citation>
    <scope>NUCLEOTIDE SEQUENCE [LARGE SCALE GENOMIC DNA]</scope>
    <source>
        <strain evidence="4 5">DSM 14789</strain>
    </source>
</reference>
<dbReference type="PANTHER" id="PTHR30034">
    <property type="entry name" value="FLAGELLAR MOTOR SWITCH PROTEIN FLIM"/>
    <property type="match status" value="1"/>
</dbReference>
<dbReference type="Proteomes" id="UP000198654">
    <property type="component" value="Unassembled WGS sequence"/>
</dbReference>
<dbReference type="PANTHER" id="PTHR30034:SF6">
    <property type="entry name" value="YOP PROTEINS TRANSLOCATION PROTEIN Q"/>
    <property type="match status" value="1"/>
</dbReference>
<dbReference type="EMBL" id="FNGI01000008">
    <property type="protein sequence ID" value="SDL86017.1"/>
    <property type="molecule type" value="Genomic_DNA"/>
</dbReference>
<sequence>MGGGLSMDGNCRVTGDNAGEAAPVRLTRIAADSVAILNALRRPRRPLTLSLDGHALTWYFAHEAKSAPPLPLALGLTLGTAPATLEASPEALAALTAHLGLQRPLAQGDAELRALWLEYALLEWLEPLEAQLGVAIHLLGDATQPADTLPIRLPLRLEAGGRTHDLRLCLATATAQRLLPAFDTHCPARLKAYSTVPLPLQWIVGHQDLILAELRRLVPGDVVMLERPARGMAAVIAGRIVADVAIHDGQLRLLCPPYALTHGDFNMAQTPSDADNAQGHGNGDPPSLDDATLDQLPVRLVCEVGRLELSLGELRKLDEGSLLTMSRPVEAAVDLVVNGRSMGRGRLVEIGDGLGVQIVRLASDE</sequence>
<proteinExistence type="inferred from homology"/>
<accession>A0A1G9NJ43</accession>
<gene>
    <name evidence="4" type="ORF">SAMN05661010_02718</name>
</gene>
<dbReference type="PRINTS" id="PR00956">
    <property type="entry name" value="FLGMOTORFLIN"/>
</dbReference>
<dbReference type="NCBIfam" id="TIGR02551">
    <property type="entry name" value="SpaO_YscQ"/>
    <property type="match status" value="1"/>
</dbReference>
<evidence type="ECO:0000313" key="5">
    <source>
        <dbReference type="Proteomes" id="UP000198654"/>
    </source>
</evidence>
<dbReference type="STRING" id="119000.SAMN05661010_02718"/>
<dbReference type="Gene3D" id="2.30.330.10">
    <property type="entry name" value="SpoA-like"/>
    <property type="match status" value="2"/>
</dbReference>
<dbReference type="GO" id="GO:0003774">
    <property type="term" value="F:cytoskeletal motor activity"/>
    <property type="evidence" value="ECO:0007669"/>
    <property type="project" value="InterPro"/>
</dbReference>
<evidence type="ECO:0000256" key="2">
    <source>
        <dbReference type="SAM" id="MobiDB-lite"/>
    </source>
</evidence>
<dbReference type="InterPro" id="IPR001543">
    <property type="entry name" value="FliN-like_C"/>
</dbReference>
<dbReference type="InterPro" id="IPR013385">
    <property type="entry name" value="T3SS_SpaO/YscQ/SpaO"/>
</dbReference>